<organism evidence="1 2">
    <name type="scientific">Streptomyces macrolidinus</name>
    <dbReference type="NCBI Taxonomy" id="2952607"/>
    <lineage>
        <taxon>Bacteria</taxon>
        <taxon>Bacillati</taxon>
        <taxon>Actinomycetota</taxon>
        <taxon>Actinomycetes</taxon>
        <taxon>Kitasatosporales</taxon>
        <taxon>Streptomycetaceae</taxon>
        <taxon>Streptomyces</taxon>
    </lineage>
</organism>
<reference evidence="1 2" key="1">
    <citation type="submission" date="2022-05" db="EMBL/GenBank/DDBJ databases">
        <title>Streptomyces sp. nov. RY43-2 isolated from soil of a peat swamp forest.</title>
        <authorList>
            <person name="Kanchanasin P."/>
            <person name="Tanasupawat S."/>
            <person name="Phongsopitanun W."/>
        </authorList>
    </citation>
    <scope>NUCLEOTIDE SEQUENCE [LARGE SCALE GENOMIC DNA]</scope>
    <source>
        <strain evidence="1 2">RY43-2</strain>
    </source>
</reference>
<accession>A0ABT0ZLT4</accession>
<evidence type="ECO:0000313" key="2">
    <source>
        <dbReference type="Proteomes" id="UP001523219"/>
    </source>
</evidence>
<sequence>MPTRPMHVKWQAAIRIAVVVLANEPKLFNRIDTMSSLFFLNQHLRPGSATRSILLNRKGIRDR</sequence>
<dbReference type="RefSeq" id="WP_252428323.1">
    <property type="nucleotide sequence ID" value="NZ_JAMWMR010000038.1"/>
</dbReference>
<dbReference type="EMBL" id="JAMWMR010000038">
    <property type="protein sequence ID" value="MCN9244536.1"/>
    <property type="molecule type" value="Genomic_DNA"/>
</dbReference>
<name>A0ABT0ZLT4_9ACTN</name>
<keyword evidence="2" id="KW-1185">Reference proteome</keyword>
<gene>
    <name evidence="1" type="ORF">NGF19_27770</name>
</gene>
<proteinExistence type="predicted"/>
<dbReference type="Proteomes" id="UP001523219">
    <property type="component" value="Unassembled WGS sequence"/>
</dbReference>
<protein>
    <submittedName>
        <fullName evidence="1">Uncharacterized protein</fullName>
    </submittedName>
</protein>
<evidence type="ECO:0000313" key="1">
    <source>
        <dbReference type="EMBL" id="MCN9244536.1"/>
    </source>
</evidence>
<comment type="caution">
    <text evidence="1">The sequence shown here is derived from an EMBL/GenBank/DDBJ whole genome shotgun (WGS) entry which is preliminary data.</text>
</comment>